<feature type="compositionally biased region" description="Low complexity" evidence="1">
    <location>
        <begin position="31"/>
        <end position="49"/>
    </location>
</feature>
<dbReference type="AlphaFoldDB" id="A0A9Q2W934"/>
<feature type="compositionally biased region" description="Polar residues" evidence="1">
    <location>
        <begin position="1"/>
        <end position="10"/>
    </location>
</feature>
<organism evidence="2 3">
    <name type="scientific">Curtobacterium flaccumfaciens pv. flaccumfaciens</name>
    <dbReference type="NCBI Taxonomy" id="138532"/>
    <lineage>
        <taxon>Bacteria</taxon>
        <taxon>Bacillati</taxon>
        <taxon>Actinomycetota</taxon>
        <taxon>Actinomycetes</taxon>
        <taxon>Micrococcales</taxon>
        <taxon>Microbacteriaceae</taxon>
        <taxon>Curtobacterium</taxon>
    </lineage>
</organism>
<sequence>MNKANKTGVLNRSVAASGDIDRGSPILPFNSAVAPATTDVPPPSTTAVSRGACNVCSSPSTISREASAN</sequence>
<accession>A0A9Q2W934</accession>
<proteinExistence type="predicted"/>
<comment type="caution">
    <text evidence="2">The sequence shown here is derived from an EMBL/GenBank/DDBJ whole genome shotgun (WGS) entry which is preliminary data.</text>
</comment>
<feature type="compositionally biased region" description="Polar residues" evidence="1">
    <location>
        <begin position="55"/>
        <end position="69"/>
    </location>
</feature>
<protein>
    <submittedName>
        <fullName evidence="2">Uncharacterized protein</fullName>
    </submittedName>
</protein>
<dbReference type="Proteomes" id="UP000709437">
    <property type="component" value="Unassembled WGS sequence"/>
</dbReference>
<gene>
    <name evidence="2" type="ORF">KK103_17465</name>
</gene>
<evidence type="ECO:0000313" key="2">
    <source>
        <dbReference type="EMBL" id="MBT1543554.1"/>
    </source>
</evidence>
<name>A0A9Q2W934_9MICO</name>
<feature type="region of interest" description="Disordered" evidence="1">
    <location>
        <begin position="1"/>
        <end position="69"/>
    </location>
</feature>
<evidence type="ECO:0000313" key="3">
    <source>
        <dbReference type="Proteomes" id="UP000709437"/>
    </source>
</evidence>
<evidence type="ECO:0000256" key="1">
    <source>
        <dbReference type="SAM" id="MobiDB-lite"/>
    </source>
</evidence>
<dbReference type="RefSeq" id="WP_214563688.1">
    <property type="nucleotide sequence ID" value="NZ_JAHEWX010000036.1"/>
</dbReference>
<dbReference type="EMBL" id="JAHEWX010000036">
    <property type="protein sequence ID" value="MBT1543554.1"/>
    <property type="molecule type" value="Genomic_DNA"/>
</dbReference>
<reference evidence="2" key="1">
    <citation type="submission" date="2021-05" db="EMBL/GenBank/DDBJ databases">
        <title>Whole genome sequence of Curtobacterium flaccumfaciens pv. flaccumfaciens strain CFBP 3417.</title>
        <authorList>
            <person name="Osdaghi E."/>
            <person name="Taghouti G."/>
            <person name="Portier P."/>
            <person name="Fazliarab A."/>
            <person name="Taghavi S.M."/>
            <person name="Briand M."/>
            <person name="Le-Saux M."/>
            <person name="Jacques M.-A."/>
        </authorList>
    </citation>
    <scope>NUCLEOTIDE SEQUENCE</scope>
    <source>
        <strain evidence="2">CFBP 3417</strain>
    </source>
</reference>